<feature type="coiled-coil region" evidence="6">
    <location>
        <begin position="87"/>
        <end position="115"/>
    </location>
</feature>
<evidence type="ECO:0000256" key="5">
    <source>
        <dbReference type="ARBA" id="ARBA00023242"/>
    </source>
</evidence>
<gene>
    <name evidence="9" type="ORF">NP493_1029g01021</name>
</gene>
<name>A0AAD9NLN7_RIDPI</name>
<dbReference type="SMART" id="SM00338">
    <property type="entry name" value="BRLZ"/>
    <property type="match status" value="1"/>
</dbReference>
<reference evidence="9" key="1">
    <citation type="journal article" date="2023" name="Mol. Biol. Evol.">
        <title>Third-Generation Sequencing Reveals the Adaptive Role of the Epigenome in Three Deep-Sea Polychaetes.</title>
        <authorList>
            <person name="Perez M."/>
            <person name="Aroh O."/>
            <person name="Sun Y."/>
            <person name="Lan Y."/>
            <person name="Juniper S.K."/>
            <person name="Young C.R."/>
            <person name="Angers B."/>
            <person name="Qian P.Y."/>
        </authorList>
    </citation>
    <scope>NUCLEOTIDE SEQUENCE</scope>
    <source>
        <strain evidence="9">R07B-5</strain>
    </source>
</reference>
<keyword evidence="2" id="KW-0238">DNA-binding</keyword>
<keyword evidence="10" id="KW-1185">Reference proteome</keyword>
<feature type="region of interest" description="Disordered" evidence="7">
    <location>
        <begin position="415"/>
        <end position="434"/>
    </location>
</feature>
<keyword evidence="5" id="KW-0539">Nucleus</keyword>
<feature type="region of interest" description="Disordered" evidence="7">
    <location>
        <begin position="36"/>
        <end position="55"/>
    </location>
</feature>
<dbReference type="Gene3D" id="1.10.880.10">
    <property type="entry name" value="Transcription factor, Skn-1-like, DNA-binding domain"/>
    <property type="match status" value="1"/>
</dbReference>
<dbReference type="EMBL" id="JAODUO010001029">
    <property type="protein sequence ID" value="KAK2171744.1"/>
    <property type="molecule type" value="Genomic_DNA"/>
</dbReference>
<dbReference type="PROSITE" id="PS50217">
    <property type="entry name" value="BZIP"/>
    <property type="match status" value="1"/>
</dbReference>
<dbReference type="InterPro" id="IPR008917">
    <property type="entry name" value="TF_DNA-bd_sf"/>
</dbReference>
<dbReference type="InterPro" id="IPR004827">
    <property type="entry name" value="bZIP"/>
</dbReference>
<feature type="domain" description="BZIP" evidence="8">
    <location>
        <begin position="589"/>
        <end position="652"/>
    </location>
</feature>
<dbReference type="InterPro" id="IPR004826">
    <property type="entry name" value="bZIP_Maf"/>
</dbReference>
<evidence type="ECO:0000256" key="6">
    <source>
        <dbReference type="SAM" id="Coils"/>
    </source>
</evidence>
<dbReference type="GO" id="GO:0000978">
    <property type="term" value="F:RNA polymerase II cis-regulatory region sequence-specific DNA binding"/>
    <property type="evidence" value="ECO:0007669"/>
    <property type="project" value="InterPro"/>
</dbReference>
<keyword evidence="6" id="KW-0175">Coiled coil</keyword>
<evidence type="ECO:0000256" key="2">
    <source>
        <dbReference type="ARBA" id="ARBA00023125"/>
    </source>
</evidence>
<keyword evidence="3" id="KW-0010">Activator</keyword>
<feature type="region of interest" description="Disordered" evidence="7">
    <location>
        <begin position="470"/>
        <end position="496"/>
    </location>
</feature>
<accession>A0AAD9NLN7</accession>
<sequence>MVDSPAQVDNLMHVENTLSQQVNGDNSDVDISEVEPITSENTPHTPPPTPGSELTKEDMDLIEVLWRQDIDLGVGRDVFDITLRKELEKERELKLQEEAKIAKLLQEKLEDETAQQSFNNYVLDSETGEMVIAPPGVVDQNVPMAQTSLSDDEPPPLEAVEDFSIEDAMRILEVQPSSVAPSHQNNYTSRSLNEMETLIHSVQPQVVIPMATQQPNMPMTAQPNVLMETNMTQHDIPRPQYETQTSFELRWQDVASILDLPAVTNNSMTGSMTIENVTTSAPLPTGNALLQNVSLATDINTNNLTQSFSIPVMSASSFAPVNSTETVATALQAPVNTMTAPLPMTYFNMDTHDLIYSGNNTPMAVDNDTFSNTTGMLFQNLLDDPVDDFTFPNVSFASGPVPATNKLLDDAASDSAISSMEDSSHTQDCNDSNSDISPYDGLEGATGGCNNGAKQMANYNGYDAGYSDASGSSTNFGRRSADRSFNHSNQANSSRDMEVADYRQVLHNHSYPIQPGQQPRQVKKYVPSQSSAGTSTGSSGDFFKGGRRSMQKMAEKNLPFTVNEIIDCPVERFMEMLHKYTLTEPQLQMIKDIRRRGKNKVAAQNCRKRKLDVLTTLEEEVLNLEQQKETLMQERGELTKERAETNDKVQQLYSQLLHTLRDDNGQPYDPNEYSLQYTADGDVFIVPRNTSSCNHPCIDSHSEKCMKKRKPKKGD</sequence>
<evidence type="ECO:0000313" key="9">
    <source>
        <dbReference type="EMBL" id="KAK2171744.1"/>
    </source>
</evidence>
<dbReference type="GO" id="GO:0000981">
    <property type="term" value="F:DNA-binding transcription factor activity, RNA polymerase II-specific"/>
    <property type="evidence" value="ECO:0007669"/>
    <property type="project" value="TreeGrafter"/>
</dbReference>
<evidence type="ECO:0000256" key="1">
    <source>
        <dbReference type="ARBA" id="ARBA00023015"/>
    </source>
</evidence>
<dbReference type="PROSITE" id="PS00036">
    <property type="entry name" value="BZIP_BASIC"/>
    <property type="match status" value="1"/>
</dbReference>
<protein>
    <recommendedName>
        <fullName evidence="8">BZIP domain-containing protein</fullName>
    </recommendedName>
</protein>
<keyword evidence="1" id="KW-0805">Transcription regulation</keyword>
<keyword evidence="4" id="KW-0804">Transcription</keyword>
<dbReference type="SUPFAM" id="SSF47454">
    <property type="entry name" value="A DNA-binding domain in eukaryotic transcription factors"/>
    <property type="match status" value="1"/>
</dbReference>
<evidence type="ECO:0000256" key="7">
    <source>
        <dbReference type="SAM" id="MobiDB-lite"/>
    </source>
</evidence>
<dbReference type="PANTHER" id="PTHR24411">
    <property type="entry name" value="NUCLEAR FACTOR ERYTHROID 2-RELATED FACTOR"/>
    <property type="match status" value="1"/>
</dbReference>
<comment type="caution">
    <text evidence="9">The sequence shown here is derived from an EMBL/GenBank/DDBJ whole genome shotgun (WGS) entry which is preliminary data.</text>
</comment>
<organism evidence="9 10">
    <name type="scientific">Ridgeia piscesae</name>
    <name type="common">Tubeworm</name>
    <dbReference type="NCBI Taxonomy" id="27915"/>
    <lineage>
        <taxon>Eukaryota</taxon>
        <taxon>Metazoa</taxon>
        <taxon>Spiralia</taxon>
        <taxon>Lophotrochozoa</taxon>
        <taxon>Annelida</taxon>
        <taxon>Polychaeta</taxon>
        <taxon>Sedentaria</taxon>
        <taxon>Canalipalpata</taxon>
        <taxon>Sabellida</taxon>
        <taxon>Siboglinidae</taxon>
        <taxon>Ridgeia</taxon>
    </lineage>
</organism>
<dbReference type="InterPro" id="IPR047167">
    <property type="entry name" value="NFE2-like"/>
</dbReference>
<feature type="coiled-coil region" evidence="6">
    <location>
        <begin position="607"/>
        <end position="655"/>
    </location>
</feature>
<proteinExistence type="predicted"/>
<dbReference type="PANTHER" id="PTHR24411:SF55">
    <property type="entry name" value="SEGMENTATION PROTEIN CAP'N'COLLAR"/>
    <property type="match status" value="1"/>
</dbReference>
<dbReference type="Pfam" id="PF03131">
    <property type="entry name" value="bZIP_Maf"/>
    <property type="match status" value="1"/>
</dbReference>
<dbReference type="Proteomes" id="UP001209878">
    <property type="component" value="Unassembled WGS sequence"/>
</dbReference>
<evidence type="ECO:0000256" key="3">
    <source>
        <dbReference type="ARBA" id="ARBA00023159"/>
    </source>
</evidence>
<evidence type="ECO:0000259" key="8">
    <source>
        <dbReference type="PROSITE" id="PS50217"/>
    </source>
</evidence>
<dbReference type="AlphaFoldDB" id="A0AAD9NLN7"/>
<dbReference type="GO" id="GO:0005634">
    <property type="term" value="C:nucleus"/>
    <property type="evidence" value="ECO:0007669"/>
    <property type="project" value="TreeGrafter"/>
</dbReference>
<evidence type="ECO:0000256" key="4">
    <source>
        <dbReference type="ARBA" id="ARBA00023163"/>
    </source>
</evidence>
<dbReference type="CDD" id="cd14698">
    <property type="entry name" value="bZIP_CNC"/>
    <property type="match status" value="1"/>
</dbReference>
<evidence type="ECO:0000313" key="10">
    <source>
        <dbReference type="Proteomes" id="UP001209878"/>
    </source>
</evidence>